<dbReference type="KEGG" id="amr:AM1_1107"/>
<organism evidence="4 5">
    <name type="scientific">Acaryochloris marina (strain MBIC 11017)</name>
    <dbReference type="NCBI Taxonomy" id="329726"/>
    <lineage>
        <taxon>Bacteria</taxon>
        <taxon>Bacillati</taxon>
        <taxon>Cyanobacteriota</taxon>
        <taxon>Cyanophyceae</taxon>
        <taxon>Acaryochloridales</taxon>
        <taxon>Acaryochloridaceae</taxon>
        <taxon>Acaryochloris</taxon>
    </lineage>
</organism>
<feature type="modified residue" description="4-aspartylphosphate" evidence="2">
    <location>
        <position position="311"/>
    </location>
</feature>
<dbReference type="Proteomes" id="UP000000268">
    <property type="component" value="Chromosome"/>
</dbReference>
<proteinExistence type="predicted"/>
<dbReference type="InterPro" id="IPR050595">
    <property type="entry name" value="Bact_response_regulator"/>
</dbReference>
<dbReference type="eggNOG" id="COG3706">
    <property type="taxonomic scope" value="Bacteria"/>
</dbReference>
<reference evidence="4 5" key="1">
    <citation type="journal article" date="2008" name="Proc. Natl. Acad. Sci. U.S.A.">
        <title>Niche adaptation and genome expansion in the chlorophyll d-producing cyanobacterium Acaryochloris marina.</title>
        <authorList>
            <person name="Swingley W.D."/>
            <person name="Chen M."/>
            <person name="Cheung P.C."/>
            <person name="Conrad A.L."/>
            <person name="Dejesa L.C."/>
            <person name="Hao J."/>
            <person name="Honchak B.M."/>
            <person name="Karbach L.E."/>
            <person name="Kurdoglu A."/>
            <person name="Lahiri S."/>
            <person name="Mastrian S.D."/>
            <person name="Miyashita H."/>
            <person name="Page L."/>
            <person name="Ramakrishna P."/>
            <person name="Satoh S."/>
            <person name="Sattley W.M."/>
            <person name="Shimada Y."/>
            <person name="Taylor H.L."/>
            <person name="Tomo T."/>
            <person name="Tsuchiya T."/>
            <person name="Wang Z.T."/>
            <person name="Raymond J."/>
            <person name="Mimuro M."/>
            <person name="Blankenship R.E."/>
            <person name="Touchman J.W."/>
        </authorList>
    </citation>
    <scope>NUCLEOTIDE SEQUENCE [LARGE SCALE GENOMIC DNA]</scope>
    <source>
        <strain evidence="5">MBIC 11017</strain>
    </source>
</reference>
<accession>B0C1Y0</accession>
<evidence type="ECO:0000313" key="4">
    <source>
        <dbReference type="EMBL" id="ABW26146.1"/>
    </source>
</evidence>
<keyword evidence="5" id="KW-1185">Reference proteome</keyword>
<dbReference type="PANTHER" id="PTHR44591">
    <property type="entry name" value="STRESS RESPONSE REGULATOR PROTEIN 1"/>
    <property type="match status" value="1"/>
</dbReference>
<dbReference type="Pfam" id="PF00072">
    <property type="entry name" value="Response_reg"/>
    <property type="match status" value="1"/>
</dbReference>
<dbReference type="Gene3D" id="3.40.50.2300">
    <property type="match status" value="1"/>
</dbReference>
<evidence type="ECO:0000259" key="3">
    <source>
        <dbReference type="PROSITE" id="PS50110"/>
    </source>
</evidence>
<dbReference type="PROSITE" id="PS50110">
    <property type="entry name" value="RESPONSE_REGULATORY"/>
    <property type="match status" value="1"/>
</dbReference>
<evidence type="ECO:0000256" key="2">
    <source>
        <dbReference type="PROSITE-ProRule" id="PRU00169"/>
    </source>
</evidence>
<protein>
    <submittedName>
        <fullName evidence="4">Response regulator, putative</fullName>
    </submittedName>
</protein>
<name>B0C1Y0_ACAM1</name>
<dbReference type="InterPro" id="IPR001789">
    <property type="entry name" value="Sig_transdc_resp-reg_receiver"/>
</dbReference>
<feature type="domain" description="Response regulatory" evidence="3">
    <location>
        <begin position="262"/>
        <end position="377"/>
    </location>
</feature>
<dbReference type="GO" id="GO:0000160">
    <property type="term" value="P:phosphorelay signal transduction system"/>
    <property type="evidence" value="ECO:0007669"/>
    <property type="project" value="InterPro"/>
</dbReference>
<keyword evidence="1 2" id="KW-0597">Phosphoprotein</keyword>
<evidence type="ECO:0000256" key="1">
    <source>
        <dbReference type="ARBA" id="ARBA00022553"/>
    </source>
</evidence>
<gene>
    <name evidence="4" type="ordered locus">AM1_1107</name>
</gene>
<dbReference type="SMART" id="SM00448">
    <property type="entry name" value="REC"/>
    <property type="match status" value="1"/>
</dbReference>
<dbReference type="HOGENOM" id="CLU_699915_0_0_3"/>
<dbReference type="InterPro" id="IPR011006">
    <property type="entry name" value="CheY-like_superfamily"/>
</dbReference>
<sequence>MQTLEQTQQFSFQSQELPTKLLDPSLMNGDGHWKIQFSRLANRKENTFGYLGITDVGTISYSGYRPWTNHELLQAAKRYILQTRQESLKPHVARWQAALKDQTITAKAIYEHMLQLGIMPEQVQQALRLKMLNDFDAFLTLGGGEASFIPSAQLRDIIPVPGIPIAELLDESQKRLVLWQQLRPIIPSMNMLPVLDPQVLDAANLPQSQRQWIEKIVQHQRPLSKIAIGLAKDPLEVARLFAKWVRAELLHLEPLQQTQSTKVMIIDDSPLVLKQFHSLVGALGYQVEVCQQAETALEQIDQVKPGIVFIDINMPGITGFELVKKIRQQPNLAAIPLVILTGEQKLSNKWRAQWSGCEFLTKPLAATEINQFQLQLQELIHTLVFGPSMISGA</sequence>
<dbReference type="OrthoDB" id="572194at2"/>
<dbReference type="EMBL" id="CP000828">
    <property type="protein sequence ID" value="ABW26146.1"/>
    <property type="molecule type" value="Genomic_DNA"/>
</dbReference>
<dbReference type="STRING" id="329726.AM1_1107"/>
<dbReference type="SUPFAM" id="SSF52172">
    <property type="entry name" value="CheY-like"/>
    <property type="match status" value="1"/>
</dbReference>
<dbReference type="PANTHER" id="PTHR44591:SF3">
    <property type="entry name" value="RESPONSE REGULATORY DOMAIN-CONTAINING PROTEIN"/>
    <property type="match status" value="1"/>
</dbReference>
<dbReference type="AlphaFoldDB" id="B0C1Y0"/>
<dbReference type="RefSeq" id="WP_012161700.1">
    <property type="nucleotide sequence ID" value="NC_009925.1"/>
</dbReference>
<evidence type="ECO:0000313" key="5">
    <source>
        <dbReference type="Proteomes" id="UP000000268"/>
    </source>
</evidence>